<dbReference type="RefSeq" id="WP_054862430.1">
    <property type="nucleotide sequence ID" value="NZ_MWPH01000004.1"/>
</dbReference>
<dbReference type="Proteomes" id="UP000196084">
    <property type="component" value="Unassembled WGS sequence"/>
</dbReference>
<dbReference type="OrthoDB" id="196483at2157"/>
<reference evidence="2 3" key="1">
    <citation type="submission" date="2017-02" db="EMBL/GenBank/DDBJ databases">
        <title>Natronthermophilus aegyptiacus gen. nov.,sp. nov., an aerobic, extremely halophilic alkalithermophilic archaeon isolated from the athalassohaline Wadi An Natrun, Egypt.</title>
        <authorList>
            <person name="Zhao B."/>
        </authorList>
    </citation>
    <scope>NUCLEOTIDE SEQUENCE [LARGE SCALE GENOMIC DNA]</scope>
    <source>
        <strain evidence="2 3">CGMCC 1.3597</strain>
    </source>
</reference>
<protein>
    <submittedName>
        <fullName evidence="2">Uncharacterized protein</fullName>
    </submittedName>
</protein>
<name>A0A202E4Q4_9EURY</name>
<evidence type="ECO:0000313" key="3">
    <source>
        <dbReference type="Proteomes" id="UP000196084"/>
    </source>
</evidence>
<evidence type="ECO:0000313" key="2">
    <source>
        <dbReference type="EMBL" id="OVE83199.1"/>
    </source>
</evidence>
<gene>
    <name evidence="2" type="ORF">B2G88_17480</name>
</gene>
<feature type="compositionally biased region" description="Polar residues" evidence="1">
    <location>
        <begin position="116"/>
        <end position="125"/>
    </location>
</feature>
<comment type="caution">
    <text evidence="2">The sequence shown here is derived from an EMBL/GenBank/DDBJ whole genome shotgun (WGS) entry which is preliminary data.</text>
</comment>
<dbReference type="EMBL" id="MWPH01000004">
    <property type="protein sequence ID" value="OVE83199.1"/>
    <property type="molecule type" value="Genomic_DNA"/>
</dbReference>
<sequence length="141" mass="15797">MSDDYRTSVEHVRMQLEPQEYPIEELSDEQVEIIGLQPAALDVDELLADTGMSEQRLEIIERLLAGHNLLNTPIEEVRQTMSETRSDGSATTFAGPNRSTEYYRSTQLGEEAIAKDTSNTLQNIGKNPPMMRTPDARGSSR</sequence>
<feature type="region of interest" description="Disordered" evidence="1">
    <location>
        <begin position="80"/>
        <end position="141"/>
    </location>
</feature>
<dbReference type="AlphaFoldDB" id="A0A202E4Q4"/>
<keyword evidence="3" id="KW-1185">Reference proteome</keyword>
<evidence type="ECO:0000256" key="1">
    <source>
        <dbReference type="SAM" id="MobiDB-lite"/>
    </source>
</evidence>
<organism evidence="2 3">
    <name type="scientific">Natronolimnobius baerhuensis</name>
    <dbReference type="NCBI Taxonomy" id="253108"/>
    <lineage>
        <taxon>Archaea</taxon>
        <taxon>Methanobacteriati</taxon>
        <taxon>Methanobacteriota</taxon>
        <taxon>Stenosarchaea group</taxon>
        <taxon>Halobacteria</taxon>
        <taxon>Halobacteriales</taxon>
        <taxon>Natrialbaceae</taxon>
        <taxon>Natronolimnobius</taxon>
    </lineage>
</organism>
<feature type="compositionally biased region" description="Polar residues" evidence="1">
    <location>
        <begin position="80"/>
        <end position="108"/>
    </location>
</feature>
<proteinExistence type="predicted"/>
<accession>A0A202E4Q4</accession>